<dbReference type="PANTHER" id="PTHR17630">
    <property type="entry name" value="DIENELACTONE HYDROLASE"/>
    <property type="match status" value="1"/>
</dbReference>
<evidence type="ECO:0000313" key="3">
    <source>
        <dbReference type="Proteomes" id="UP000019384"/>
    </source>
</evidence>
<dbReference type="AlphaFoldDB" id="W6MT07"/>
<gene>
    <name evidence="2" type="ORF">KUCA_T00000882001</name>
</gene>
<dbReference type="InterPro" id="IPR029058">
    <property type="entry name" value="AB_hydrolase_fold"/>
</dbReference>
<dbReference type="EMBL" id="HG793125">
    <property type="protein sequence ID" value="CDK24915.1"/>
    <property type="molecule type" value="Genomic_DNA"/>
</dbReference>
<accession>W6MT07</accession>
<keyword evidence="3" id="KW-1185">Reference proteome</keyword>
<reference evidence="2" key="2">
    <citation type="submission" date="2014-02" db="EMBL/GenBank/DDBJ databases">
        <title>Complete DNA sequence of /Kuraishia capsulata/ illustrates novel genomic features among budding yeasts (/Saccharomycotina/).</title>
        <authorList>
            <person name="Morales L."/>
            <person name="Noel B."/>
            <person name="Porcel B."/>
            <person name="Marcet-Houben M."/>
            <person name="Hullo M-F."/>
            <person name="Sacerdot C."/>
            <person name="Tekaia F."/>
            <person name="Leh-Louis V."/>
            <person name="Despons L."/>
            <person name="Khanna V."/>
            <person name="Aury J-M."/>
            <person name="Barbe V."/>
            <person name="Couloux A."/>
            <person name="Labadie K."/>
            <person name="Pelletier E."/>
            <person name="Souciet J-L."/>
            <person name="Boekhout T."/>
            <person name="Gabaldon T."/>
            <person name="Wincker P."/>
            <person name="Dujon B."/>
        </authorList>
    </citation>
    <scope>NUCLEOTIDE SEQUENCE</scope>
    <source>
        <strain evidence="2">CBS 1993</strain>
    </source>
</reference>
<dbReference type="STRING" id="1382522.W6MT07"/>
<dbReference type="Proteomes" id="UP000019384">
    <property type="component" value="Unassembled WGS sequence"/>
</dbReference>
<sequence>MASNLPSQCCVNFTFHAGEPKGSIEEIYGNKVTYVSGDVSNKIVIIFTDIYGVRFKNVQLIADRFAAEGYYALIPDLFQGEIFTAGSPIEELYAFVGKHAPNATTIASDFISKLKADIPEAKIHGIGHCFGAKVVIPGLSESGLVDVGAVAHPSLVTIEEVSQIKKPLLISAAELDPAFTVELRHLTEAKLIEIGAEYQITLFAGVEHGFAVKGDMEVPKIRKAAEKVILDQLYFFDNY</sequence>
<dbReference type="OrthoDB" id="17560at2759"/>
<name>W6MT07_9ASCO</name>
<organism evidence="2 3">
    <name type="scientific">Kuraishia capsulata CBS 1993</name>
    <dbReference type="NCBI Taxonomy" id="1382522"/>
    <lineage>
        <taxon>Eukaryota</taxon>
        <taxon>Fungi</taxon>
        <taxon>Dikarya</taxon>
        <taxon>Ascomycota</taxon>
        <taxon>Saccharomycotina</taxon>
        <taxon>Pichiomycetes</taxon>
        <taxon>Pichiales</taxon>
        <taxon>Pichiaceae</taxon>
        <taxon>Kuraishia</taxon>
    </lineage>
</organism>
<dbReference type="PANTHER" id="PTHR17630:SF44">
    <property type="entry name" value="PROTEIN AIM2"/>
    <property type="match status" value="1"/>
</dbReference>
<dbReference type="Pfam" id="PF01738">
    <property type="entry name" value="DLH"/>
    <property type="match status" value="1"/>
</dbReference>
<evidence type="ECO:0000259" key="1">
    <source>
        <dbReference type="Pfam" id="PF01738"/>
    </source>
</evidence>
<reference evidence="2" key="1">
    <citation type="submission" date="2013-12" db="EMBL/GenBank/DDBJ databases">
        <authorList>
            <person name="Genoscope - CEA"/>
        </authorList>
    </citation>
    <scope>NUCLEOTIDE SEQUENCE</scope>
    <source>
        <strain evidence="2">CBS 1993</strain>
    </source>
</reference>
<feature type="domain" description="Dienelactone hydrolase" evidence="1">
    <location>
        <begin position="40"/>
        <end position="239"/>
    </location>
</feature>
<dbReference type="Gene3D" id="3.40.50.1820">
    <property type="entry name" value="alpha/beta hydrolase"/>
    <property type="match status" value="1"/>
</dbReference>
<proteinExistence type="predicted"/>
<dbReference type="SUPFAM" id="SSF53474">
    <property type="entry name" value="alpha/beta-Hydrolases"/>
    <property type="match status" value="1"/>
</dbReference>
<dbReference type="HOGENOM" id="CLU_054590_2_1_1"/>
<evidence type="ECO:0000313" key="2">
    <source>
        <dbReference type="EMBL" id="CDK24915.1"/>
    </source>
</evidence>
<protein>
    <recommendedName>
        <fullName evidence="1">Dienelactone hydrolase domain-containing protein</fullName>
    </recommendedName>
</protein>
<dbReference type="InterPro" id="IPR002925">
    <property type="entry name" value="Dienelactn_hydro"/>
</dbReference>
<dbReference type="GeneID" id="34518318"/>
<dbReference type="RefSeq" id="XP_022456930.1">
    <property type="nucleotide sequence ID" value="XM_022605465.1"/>
</dbReference>
<dbReference type="GO" id="GO:0016787">
    <property type="term" value="F:hydrolase activity"/>
    <property type="evidence" value="ECO:0007669"/>
    <property type="project" value="InterPro"/>
</dbReference>